<protein>
    <submittedName>
        <fullName evidence="7">Leucine efflux protein</fullName>
    </submittedName>
</protein>
<evidence type="ECO:0000256" key="4">
    <source>
        <dbReference type="ARBA" id="ARBA00022989"/>
    </source>
</evidence>
<sequence>MNGVQHVAAFLLAALLVIVVPGPATLYVLGQARRAARQAVLAVAGLVVGDLLLITAAGLGLGALLQQWPAALLVLRTVGAVYVAWLGLSMLRSAPSCVAAEPVPAAAFGPALWLTLLNPKPILFFGAFFPLFLAPGSGDWLAGFLRLGLIFELINIGWFALLVTGVLLLQRHASLPAGPWLNRLGGLGLLGCAALVMFG</sequence>
<keyword evidence="3 6" id="KW-0812">Transmembrane</keyword>
<feature type="transmembrane region" description="Helical" evidence="6">
    <location>
        <begin position="180"/>
        <end position="198"/>
    </location>
</feature>
<evidence type="ECO:0000313" key="7">
    <source>
        <dbReference type="EMBL" id="MDR7268942.1"/>
    </source>
</evidence>
<keyword evidence="2" id="KW-1003">Cell membrane</keyword>
<dbReference type="EMBL" id="JAVDXU010000001">
    <property type="protein sequence ID" value="MDR7268942.1"/>
    <property type="molecule type" value="Genomic_DNA"/>
</dbReference>
<feature type="transmembrane region" description="Helical" evidence="6">
    <location>
        <begin position="70"/>
        <end position="91"/>
    </location>
</feature>
<dbReference type="InterPro" id="IPR001123">
    <property type="entry name" value="LeuE-type"/>
</dbReference>
<keyword evidence="5 6" id="KW-0472">Membrane</keyword>
<feature type="transmembrane region" description="Helical" evidence="6">
    <location>
        <begin position="122"/>
        <end position="142"/>
    </location>
</feature>
<keyword evidence="4 6" id="KW-1133">Transmembrane helix</keyword>
<accession>A0ABU1YJB6</accession>
<evidence type="ECO:0000256" key="1">
    <source>
        <dbReference type="ARBA" id="ARBA00004651"/>
    </source>
</evidence>
<comment type="caution">
    <text evidence="7">The sequence shown here is derived from an EMBL/GenBank/DDBJ whole genome shotgun (WGS) entry which is preliminary data.</text>
</comment>
<evidence type="ECO:0000256" key="2">
    <source>
        <dbReference type="ARBA" id="ARBA00022475"/>
    </source>
</evidence>
<evidence type="ECO:0000256" key="3">
    <source>
        <dbReference type="ARBA" id="ARBA00022692"/>
    </source>
</evidence>
<dbReference type="RefSeq" id="WP_310263166.1">
    <property type="nucleotide sequence ID" value="NZ_JAVDXU010000001.1"/>
</dbReference>
<organism evidence="7 8">
    <name type="scientific">Roseateles saccharophilus</name>
    <name type="common">Pseudomonas saccharophila</name>
    <dbReference type="NCBI Taxonomy" id="304"/>
    <lineage>
        <taxon>Bacteria</taxon>
        <taxon>Pseudomonadati</taxon>
        <taxon>Pseudomonadota</taxon>
        <taxon>Betaproteobacteria</taxon>
        <taxon>Burkholderiales</taxon>
        <taxon>Sphaerotilaceae</taxon>
        <taxon>Roseateles</taxon>
    </lineage>
</organism>
<feature type="transmembrane region" description="Helical" evidence="6">
    <location>
        <begin position="6"/>
        <end position="29"/>
    </location>
</feature>
<feature type="transmembrane region" description="Helical" evidence="6">
    <location>
        <begin position="41"/>
        <end position="64"/>
    </location>
</feature>
<dbReference type="Pfam" id="PF01810">
    <property type="entry name" value="LysE"/>
    <property type="match status" value="1"/>
</dbReference>
<feature type="transmembrane region" description="Helical" evidence="6">
    <location>
        <begin position="149"/>
        <end position="168"/>
    </location>
</feature>
<gene>
    <name evidence="7" type="ORF">J2X20_001571</name>
</gene>
<keyword evidence="8" id="KW-1185">Reference proteome</keyword>
<name>A0ABU1YJB6_ROSSA</name>
<dbReference type="PANTHER" id="PTHR30086">
    <property type="entry name" value="ARGININE EXPORTER PROTEIN ARGO"/>
    <property type="match status" value="1"/>
</dbReference>
<comment type="subcellular location">
    <subcellularLocation>
        <location evidence="1">Cell membrane</location>
        <topology evidence="1">Multi-pass membrane protein</topology>
    </subcellularLocation>
</comment>
<evidence type="ECO:0000256" key="5">
    <source>
        <dbReference type="ARBA" id="ARBA00023136"/>
    </source>
</evidence>
<evidence type="ECO:0000313" key="8">
    <source>
        <dbReference type="Proteomes" id="UP001180453"/>
    </source>
</evidence>
<proteinExistence type="predicted"/>
<reference evidence="7 8" key="1">
    <citation type="submission" date="2023-07" db="EMBL/GenBank/DDBJ databases">
        <title>Sorghum-associated microbial communities from plants grown in Nebraska, USA.</title>
        <authorList>
            <person name="Schachtman D."/>
        </authorList>
    </citation>
    <scope>NUCLEOTIDE SEQUENCE [LARGE SCALE GENOMIC DNA]</scope>
    <source>
        <strain evidence="7 8">BE314</strain>
    </source>
</reference>
<dbReference type="Proteomes" id="UP001180453">
    <property type="component" value="Unassembled WGS sequence"/>
</dbReference>
<evidence type="ECO:0000256" key="6">
    <source>
        <dbReference type="SAM" id="Phobius"/>
    </source>
</evidence>
<dbReference type="PANTHER" id="PTHR30086:SF20">
    <property type="entry name" value="ARGININE EXPORTER PROTEIN ARGO-RELATED"/>
    <property type="match status" value="1"/>
</dbReference>